<comment type="caution">
    <text evidence="1">The sequence shown here is derived from an EMBL/GenBank/DDBJ whole genome shotgun (WGS) entry which is preliminary data.</text>
</comment>
<accession>A0ABW4N6K8</accession>
<organism evidence="1 2">
    <name type="scientific">Phenylobacterium terrae</name>
    <dbReference type="NCBI Taxonomy" id="2665495"/>
    <lineage>
        <taxon>Bacteria</taxon>
        <taxon>Pseudomonadati</taxon>
        <taxon>Pseudomonadota</taxon>
        <taxon>Alphaproteobacteria</taxon>
        <taxon>Caulobacterales</taxon>
        <taxon>Caulobacteraceae</taxon>
        <taxon>Phenylobacterium</taxon>
    </lineage>
</organism>
<dbReference type="EMBL" id="JBHUEY010000012">
    <property type="protein sequence ID" value="MFD1785778.1"/>
    <property type="molecule type" value="Genomic_DNA"/>
</dbReference>
<evidence type="ECO:0000313" key="2">
    <source>
        <dbReference type="Proteomes" id="UP001597237"/>
    </source>
</evidence>
<reference evidence="2" key="1">
    <citation type="journal article" date="2019" name="Int. J. Syst. Evol. Microbiol.">
        <title>The Global Catalogue of Microorganisms (GCM) 10K type strain sequencing project: providing services to taxonomists for standard genome sequencing and annotation.</title>
        <authorList>
            <consortium name="The Broad Institute Genomics Platform"/>
            <consortium name="The Broad Institute Genome Sequencing Center for Infectious Disease"/>
            <person name="Wu L."/>
            <person name="Ma J."/>
        </authorList>
    </citation>
    <scope>NUCLEOTIDE SEQUENCE [LARGE SCALE GENOMIC DNA]</scope>
    <source>
        <strain evidence="2">DFY28</strain>
    </source>
</reference>
<proteinExistence type="predicted"/>
<protein>
    <submittedName>
        <fullName evidence="1">Uncharacterized protein</fullName>
    </submittedName>
</protein>
<dbReference type="Proteomes" id="UP001597237">
    <property type="component" value="Unassembled WGS sequence"/>
</dbReference>
<sequence length="89" mass="9932">MIPILSRIAKVFRREPKLPERARPAIPLVIPADVLAILADGSHRLEVLKFDAEKYPNGAPPPYEMPPFQTTAGVEHEFLCRAIKTGDDQ</sequence>
<evidence type="ECO:0000313" key="1">
    <source>
        <dbReference type="EMBL" id="MFD1785778.1"/>
    </source>
</evidence>
<keyword evidence="2" id="KW-1185">Reference proteome</keyword>
<gene>
    <name evidence="1" type="ORF">ACFSC0_20465</name>
</gene>
<dbReference type="RefSeq" id="WP_377283357.1">
    <property type="nucleotide sequence ID" value="NZ_JBHRSI010000009.1"/>
</dbReference>
<name>A0ABW4N6K8_9CAUL</name>